<dbReference type="GeneID" id="18811303"/>
<proteinExistence type="predicted"/>
<feature type="transmembrane region" description="Helical" evidence="1">
    <location>
        <begin position="32"/>
        <end position="55"/>
    </location>
</feature>
<dbReference type="RefSeq" id="XP_007317795.1">
    <property type="nucleotide sequence ID" value="XM_007317733.1"/>
</dbReference>
<dbReference type="KEGG" id="sla:SERLADRAFT_388028"/>
<dbReference type="AlphaFoldDB" id="F8NTK1"/>
<keyword evidence="1" id="KW-0472">Membrane</keyword>
<protein>
    <submittedName>
        <fullName evidence="2">Uncharacterized protein</fullName>
    </submittedName>
</protein>
<accession>F8NTK1</accession>
<keyword evidence="1" id="KW-0812">Transmembrane</keyword>
<dbReference type="Proteomes" id="UP000008064">
    <property type="component" value="Unassembled WGS sequence"/>
</dbReference>
<reference evidence="2" key="1">
    <citation type="submission" date="2011-04" db="EMBL/GenBank/DDBJ databases">
        <title>Evolution of plant cell wall degrading machinery underlies the functional diversity of forest fungi.</title>
        <authorList>
            <consortium name="US DOE Joint Genome Institute (JGI-PGF)"/>
            <person name="Eastwood D.C."/>
            <person name="Floudas D."/>
            <person name="Binder M."/>
            <person name="Majcherczyk A."/>
            <person name="Schneider P."/>
            <person name="Aerts A."/>
            <person name="Asiegbu F.O."/>
            <person name="Baker S.E."/>
            <person name="Barry K."/>
            <person name="Bendiksby M."/>
            <person name="Blumentritt M."/>
            <person name="Coutinho P.M."/>
            <person name="Cullen D."/>
            <person name="Cullen D."/>
            <person name="Gathman A."/>
            <person name="Goodell B."/>
            <person name="Henrissat B."/>
            <person name="Ihrmark K."/>
            <person name="Kauserud H."/>
            <person name="Kohler A."/>
            <person name="LaButti K."/>
            <person name="Lapidus A."/>
            <person name="Lavin J.L."/>
            <person name="Lee Y.-H."/>
            <person name="Lindquist E."/>
            <person name="Lilly W."/>
            <person name="Lucas S."/>
            <person name="Morin E."/>
            <person name="Murat C."/>
            <person name="Oguiza J.A."/>
            <person name="Park J."/>
            <person name="Pisabarro A.G."/>
            <person name="Riley R."/>
            <person name="Rosling A."/>
            <person name="Salamov A."/>
            <person name="Schmidt O."/>
            <person name="Schmutz J."/>
            <person name="Skrede I."/>
            <person name="Stenlid J."/>
            <person name="Wiebenga A."/>
            <person name="Xie X."/>
            <person name="Kues U."/>
            <person name="Hibbett D.S."/>
            <person name="Hoffmeister D."/>
            <person name="Hogberg N."/>
            <person name="Martin F."/>
            <person name="Grigoriev I.V."/>
            <person name="Watkinson S.C."/>
        </authorList>
    </citation>
    <scope>NUCLEOTIDE SEQUENCE</scope>
    <source>
        <strain evidence="2">S7.9</strain>
    </source>
</reference>
<gene>
    <name evidence="2" type="ORF">SERLADRAFT_388028</name>
</gene>
<feature type="non-terminal residue" evidence="2">
    <location>
        <position position="65"/>
    </location>
</feature>
<name>F8NTK1_SERL9</name>
<keyword evidence="1" id="KW-1133">Transmembrane helix</keyword>
<dbReference type="HOGENOM" id="CLU_3019880_0_0_1"/>
<dbReference type="OrthoDB" id="3184377at2759"/>
<dbReference type="EMBL" id="GL945433">
    <property type="protein sequence ID" value="EGO25673.1"/>
    <property type="molecule type" value="Genomic_DNA"/>
</dbReference>
<evidence type="ECO:0000313" key="2">
    <source>
        <dbReference type="EMBL" id="EGO25673.1"/>
    </source>
</evidence>
<evidence type="ECO:0000256" key="1">
    <source>
        <dbReference type="SAM" id="Phobius"/>
    </source>
</evidence>
<sequence length="65" mass="7035">MLMTGPTQTFHIFAGNPSESASLKGHKAKTPIIAGSICGTLLGIAWIIGFTAYFITRRKRKAREA</sequence>
<organism>
    <name type="scientific">Serpula lacrymans var. lacrymans (strain S7.9)</name>
    <name type="common">Dry rot fungus</name>
    <dbReference type="NCBI Taxonomy" id="578457"/>
    <lineage>
        <taxon>Eukaryota</taxon>
        <taxon>Fungi</taxon>
        <taxon>Dikarya</taxon>
        <taxon>Basidiomycota</taxon>
        <taxon>Agaricomycotina</taxon>
        <taxon>Agaricomycetes</taxon>
        <taxon>Agaricomycetidae</taxon>
        <taxon>Boletales</taxon>
        <taxon>Coniophorineae</taxon>
        <taxon>Serpulaceae</taxon>
        <taxon>Serpula</taxon>
    </lineage>
</organism>